<organism evidence="1 2">
    <name type="scientific">Solitalea koreensis</name>
    <dbReference type="NCBI Taxonomy" id="543615"/>
    <lineage>
        <taxon>Bacteria</taxon>
        <taxon>Pseudomonadati</taxon>
        <taxon>Bacteroidota</taxon>
        <taxon>Sphingobacteriia</taxon>
        <taxon>Sphingobacteriales</taxon>
        <taxon>Sphingobacteriaceae</taxon>
        <taxon>Solitalea</taxon>
    </lineage>
</organism>
<protein>
    <recommendedName>
        <fullName evidence="3">Lipoprotein</fullName>
    </recommendedName>
</protein>
<dbReference type="RefSeq" id="WP_142600481.1">
    <property type="nucleotide sequence ID" value="NZ_FXSZ01000001.1"/>
</dbReference>
<dbReference type="EMBL" id="FXSZ01000001">
    <property type="protein sequence ID" value="SMO32467.1"/>
    <property type="molecule type" value="Genomic_DNA"/>
</dbReference>
<evidence type="ECO:0000313" key="2">
    <source>
        <dbReference type="Proteomes" id="UP000315971"/>
    </source>
</evidence>
<gene>
    <name evidence="1" type="ORF">SAMN06265350_10151</name>
</gene>
<evidence type="ECO:0008006" key="3">
    <source>
        <dbReference type="Google" id="ProtNLM"/>
    </source>
</evidence>
<dbReference type="AlphaFoldDB" id="A0A521ACB5"/>
<dbReference type="OrthoDB" id="9812120at2"/>
<name>A0A521ACB5_9SPHI</name>
<dbReference type="Proteomes" id="UP000315971">
    <property type="component" value="Unassembled WGS sequence"/>
</dbReference>
<sequence>MKLNKNILIFGTLTILAFSSFAIFYGFNSSGKEIIKSGENKKTTTISANIKKKASIPIIDPENDIPYSPITFDTLGKWVVKGPKPLANSILPTNRIVAFYGNLYSKKMGVLGEYPGAEMLNRLDTEIKKWQLADPKTPVKPALHLIVVTAQGQPGKNNTYNLRMPYKLIDSTLSLAKKRNAIVFLDIQVGHSTLQQEIPLLEKYLKLPNVHLGIDPEFSMKSGDVPGKRIGTFDAADVNYAINYLQNLVKSDSIPPKLLIVHRFTRKMVTNSKDIKLKREVQVVMHMDGWGPSDLKKDTYKQYIYKEPVQYTGFKLFFKNDIKCGKPMMEPKDVLALYPQPLYIQYQ</sequence>
<evidence type="ECO:0000313" key="1">
    <source>
        <dbReference type="EMBL" id="SMO32467.1"/>
    </source>
</evidence>
<accession>A0A521ACB5</accession>
<reference evidence="1 2" key="1">
    <citation type="submission" date="2017-05" db="EMBL/GenBank/DDBJ databases">
        <authorList>
            <person name="Varghese N."/>
            <person name="Submissions S."/>
        </authorList>
    </citation>
    <scope>NUCLEOTIDE SEQUENCE [LARGE SCALE GENOMIC DNA]</scope>
    <source>
        <strain evidence="1 2">DSM 21342</strain>
    </source>
</reference>
<proteinExistence type="predicted"/>
<keyword evidence="2" id="KW-1185">Reference proteome</keyword>